<dbReference type="EMBL" id="GBRH01214957">
    <property type="protein sequence ID" value="JAD82938.1"/>
    <property type="molecule type" value="Transcribed_RNA"/>
</dbReference>
<proteinExistence type="predicted"/>
<reference evidence="1" key="2">
    <citation type="journal article" date="2015" name="Data Brief">
        <title>Shoot transcriptome of the giant reed, Arundo donax.</title>
        <authorList>
            <person name="Barrero R.A."/>
            <person name="Guerrero F.D."/>
            <person name="Moolhuijzen P."/>
            <person name="Goolsby J.A."/>
            <person name="Tidwell J."/>
            <person name="Bellgard S.E."/>
            <person name="Bellgard M.I."/>
        </authorList>
    </citation>
    <scope>NUCLEOTIDE SEQUENCE</scope>
    <source>
        <tissue evidence="1">Shoot tissue taken approximately 20 cm above the soil surface</tissue>
    </source>
</reference>
<accession>A0A0A9D8C1</accession>
<reference evidence="1" key="1">
    <citation type="submission" date="2014-09" db="EMBL/GenBank/DDBJ databases">
        <authorList>
            <person name="Magalhaes I.L.F."/>
            <person name="Oliveira U."/>
            <person name="Santos F.R."/>
            <person name="Vidigal T.H.D.A."/>
            <person name="Brescovit A.D."/>
            <person name="Santos A.J."/>
        </authorList>
    </citation>
    <scope>NUCLEOTIDE SEQUENCE</scope>
    <source>
        <tissue evidence="1">Shoot tissue taken approximately 20 cm above the soil surface</tissue>
    </source>
</reference>
<name>A0A0A9D8C1_ARUDO</name>
<protein>
    <submittedName>
        <fullName evidence="1">Uncharacterized protein</fullName>
    </submittedName>
</protein>
<dbReference type="AlphaFoldDB" id="A0A0A9D8C1"/>
<sequence length="86" mass="8954">MAMFCAFLGSSTLFSCRNGGTAAFLPASLGGAAGVELFMNKASIMSSSSWNELDLSWSQTMARSEVARTLSQCSGFSFGRGSPLPA</sequence>
<organism evidence="1">
    <name type="scientific">Arundo donax</name>
    <name type="common">Giant reed</name>
    <name type="synonym">Donax arundinaceus</name>
    <dbReference type="NCBI Taxonomy" id="35708"/>
    <lineage>
        <taxon>Eukaryota</taxon>
        <taxon>Viridiplantae</taxon>
        <taxon>Streptophyta</taxon>
        <taxon>Embryophyta</taxon>
        <taxon>Tracheophyta</taxon>
        <taxon>Spermatophyta</taxon>
        <taxon>Magnoliopsida</taxon>
        <taxon>Liliopsida</taxon>
        <taxon>Poales</taxon>
        <taxon>Poaceae</taxon>
        <taxon>PACMAD clade</taxon>
        <taxon>Arundinoideae</taxon>
        <taxon>Arundineae</taxon>
        <taxon>Arundo</taxon>
    </lineage>
</organism>
<evidence type="ECO:0000313" key="1">
    <source>
        <dbReference type="EMBL" id="JAD82938.1"/>
    </source>
</evidence>